<organism evidence="2 3">
    <name type="scientific">Cryptotermes secundus</name>
    <dbReference type="NCBI Taxonomy" id="105785"/>
    <lineage>
        <taxon>Eukaryota</taxon>
        <taxon>Metazoa</taxon>
        <taxon>Ecdysozoa</taxon>
        <taxon>Arthropoda</taxon>
        <taxon>Hexapoda</taxon>
        <taxon>Insecta</taxon>
        <taxon>Pterygota</taxon>
        <taxon>Neoptera</taxon>
        <taxon>Polyneoptera</taxon>
        <taxon>Dictyoptera</taxon>
        <taxon>Blattodea</taxon>
        <taxon>Blattoidea</taxon>
        <taxon>Termitoidae</taxon>
        <taxon>Kalotermitidae</taxon>
        <taxon>Cryptotermitinae</taxon>
        <taxon>Cryptotermes</taxon>
    </lineage>
</organism>
<feature type="chain" id="PRO_5014395316" evidence="1">
    <location>
        <begin position="20"/>
        <end position="459"/>
    </location>
</feature>
<protein>
    <submittedName>
        <fullName evidence="2">Uncharacterized protein</fullName>
    </submittedName>
</protein>
<dbReference type="OrthoDB" id="377549at2759"/>
<dbReference type="InParanoid" id="A0A2J7PG32"/>
<feature type="signal peptide" evidence="1">
    <location>
        <begin position="1"/>
        <end position="19"/>
    </location>
</feature>
<proteinExistence type="predicted"/>
<reference evidence="2 3" key="1">
    <citation type="submission" date="2017-12" db="EMBL/GenBank/DDBJ databases">
        <title>Hemimetabolous genomes reveal molecular basis of termite eusociality.</title>
        <authorList>
            <person name="Harrison M.C."/>
            <person name="Jongepier E."/>
            <person name="Robertson H.M."/>
            <person name="Arning N."/>
            <person name="Bitard-Feildel T."/>
            <person name="Chao H."/>
            <person name="Childers C.P."/>
            <person name="Dinh H."/>
            <person name="Doddapaneni H."/>
            <person name="Dugan S."/>
            <person name="Gowin J."/>
            <person name="Greiner C."/>
            <person name="Han Y."/>
            <person name="Hu H."/>
            <person name="Hughes D.S.T."/>
            <person name="Huylmans A.-K."/>
            <person name="Kemena C."/>
            <person name="Kremer L.P.M."/>
            <person name="Lee S.L."/>
            <person name="Lopez-Ezquerra A."/>
            <person name="Mallet L."/>
            <person name="Monroy-Kuhn J.M."/>
            <person name="Moser A."/>
            <person name="Murali S.C."/>
            <person name="Muzny D.M."/>
            <person name="Otani S."/>
            <person name="Piulachs M.-D."/>
            <person name="Poelchau M."/>
            <person name="Qu J."/>
            <person name="Schaub F."/>
            <person name="Wada-Katsumata A."/>
            <person name="Worley K.C."/>
            <person name="Xie Q."/>
            <person name="Ylla G."/>
            <person name="Poulsen M."/>
            <person name="Gibbs R.A."/>
            <person name="Schal C."/>
            <person name="Richards S."/>
            <person name="Belles X."/>
            <person name="Korb J."/>
            <person name="Bornberg-Bauer E."/>
        </authorList>
    </citation>
    <scope>NUCLEOTIDE SEQUENCE [LARGE SCALE GENOMIC DNA]</scope>
    <source>
        <tissue evidence="2">Whole body</tissue>
    </source>
</reference>
<dbReference type="AlphaFoldDB" id="A0A2J7PG32"/>
<dbReference type="Proteomes" id="UP000235965">
    <property type="component" value="Unassembled WGS sequence"/>
</dbReference>
<comment type="caution">
    <text evidence="2">The sequence shown here is derived from an EMBL/GenBank/DDBJ whole genome shotgun (WGS) entry which is preliminary data.</text>
</comment>
<accession>A0A2J7PG32</accession>
<dbReference type="EMBL" id="NEVH01025635">
    <property type="protein sequence ID" value="PNF15299.1"/>
    <property type="molecule type" value="Genomic_DNA"/>
</dbReference>
<dbReference type="InterPro" id="IPR040346">
    <property type="entry name" value="GEX1/Brambleberry"/>
</dbReference>
<dbReference type="PANTHER" id="PTHR33538:SF2">
    <property type="entry name" value="PROTEIN GAMETE EXPRESSED 1"/>
    <property type="match status" value="1"/>
</dbReference>
<evidence type="ECO:0000313" key="3">
    <source>
        <dbReference type="Proteomes" id="UP000235965"/>
    </source>
</evidence>
<dbReference type="PANTHER" id="PTHR33538">
    <property type="entry name" value="PROTEIN GAMETE EXPRESSED 1"/>
    <property type="match status" value="1"/>
</dbReference>
<name>A0A2J7PG32_9NEOP</name>
<keyword evidence="3" id="KW-1185">Reference proteome</keyword>
<dbReference type="STRING" id="105785.A0A2J7PG32"/>
<sequence>MYFKIQILMFHTFVLLRLGENKRFSVETKEVVKLTEEGRTQYNLIQQRTNIPQYGLCWKSSVVFLHEGCRRLTEDSQIDIALRFTDCFLKMSGHKPYECEKHSVREGCIKSMSDRAFNAFTEFYTHVYNICFFLQSQIWHEETEKTIDRLSTSSAHVTEQLEEAEVVQRTLLQQQRESMSVQQELLTNGLSLSEILHVSQDNLNAIMKEFHTSTLEQKRILFEVFDRLTSLQAWAIGEISWFDTIMFYVSSIIVSYVVTATPRTQEARIWIFLIITVNAVIERIVVRQFLQDDVEHLNETLYWWISQCRKVMLTVCVVWIGVTIYQYCDYNAVNHQLLIQIQKQNMEVIHYLEKMRVTDNDPTPKLTLENKLLEVNDAPLLEPAELAEEINMLPRMKMCVKSKSPTPTLSLVSRNTSRSDAYIEKRQSSRSLVEIQTPGVRYSLRSKRGTPSSIGKETV</sequence>
<evidence type="ECO:0000256" key="1">
    <source>
        <dbReference type="SAM" id="SignalP"/>
    </source>
</evidence>
<evidence type="ECO:0000313" key="2">
    <source>
        <dbReference type="EMBL" id="PNF15299.1"/>
    </source>
</evidence>
<keyword evidence="1" id="KW-0732">Signal</keyword>
<gene>
    <name evidence="2" type="ORF">B7P43_G00973</name>
</gene>